<dbReference type="GO" id="GO:0006260">
    <property type="term" value="P:DNA replication"/>
    <property type="evidence" value="ECO:0007669"/>
    <property type="project" value="InterPro"/>
</dbReference>
<sequence>MPGGGDALPGLQTAAHCRPGKRSATGQHALNPSQEAPYMKNATFYLLDNDNTADGLSAVEQLVCELAAERWRSGKRVLIACEDEAQAIRLDEALWTRPPESFVPHNLSGEGPRGGAPVEIAWPQKRNSSPRDLLISLRTGFADFATAFTEVIDFVPHEDSLKQLARDRYKAYRLAGFNLTTATWK</sequence>
<keyword evidence="1" id="KW-0808">Transferase</keyword>
<dbReference type="NCBIfam" id="NF004345">
    <property type="entry name" value="PRK05728.1-1"/>
    <property type="match status" value="1"/>
</dbReference>
<dbReference type="Gene3D" id="3.40.50.10110">
    <property type="entry name" value="DNA polymerase III subunit chi"/>
    <property type="match status" value="1"/>
</dbReference>
<evidence type="ECO:0000313" key="2">
    <source>
        <dbReference type="Proteomes" id="UP000251313"/>
    </source>
</evidence>
<accession>A0AB38FVR2</accession>
<dbReference type="FunFam" id="3.40.50.10110:FF:000001">
    <property type="entry name" value="DNA polymerase III subunit chi"/>
    <property type="match status" value="1"/>
</dbReference>
<dbReference type="Pfam" id="PF04364">
    <property type="entry name" value="DNA_pol3_chi"/>
    <property type="match status" value="1"/>
</dbReference>
<name>A0AB38FVR2_9ENTR</name>
<dbReference type="SUPFAM" id="SSF102400">
    <property type="entry name" value="DNA polymerase III chi subunit"/>
    <property type="match status" value="1"/>
</dbReference>
<dbReference type="GO" id="GO:0003887">
    <property type="term" value="F:DNA-directed DNA polymerase activity"/>
    <property type="evidence" value="ECO:0007669"/>
    <property type="project" value="UniProtKB-EC"/>
</dbReference>
<organism evidence="1 2">
    <name type="scientific">Yokenella regensburgei</name>
    <dbReference type="NCBI Taxonomy" id="158877"/>
    <lineage>
        <taxon>Bacteria</taxon>
        <taxon>Pseudomonadati</taxon>
        <taxon>Pseudomonadota</taxon>
        <taxon>Gammaproteobacteria</taxon>
        <taxon>Enterobacterales</taxon>
        <taxon>Enterobacteriaceae</taxon>
        <taxon>Yokenella</taxon>
    </lineage>
</organism>
<evidence type="ECO:0000313" key="1">
    <source>
        <dbReference type="EMBL" id="SQA63350.1"/>
    </source>
</evidence>
<dbReference type="AlphaFoldDB" id="A0AB38FVR2"/>
<gene>
    <name evidence="1" type="primary">holC</name>
    <name evidence="1" type="ORF">NCTC11967_02387</name>
</gene>
<keyword evidence="1" id="KW-0548">Nucleotidyltransferase</keyword>
<dbReference type="Proteomes" id="UP000251313">
    <property type="component" value="Unassembled WGS sequence"/>
</dbReference>
<proteinExistence type="predicted"/>
<dbReference type="PANTHER" id="PTHR38767:SF1">
    <property type="entry name" value="DNA POLYMERASE III SUBUNIT CHI"/>
    <property type="match status" value="1"/>
</dbReference>
<dbReference type="PANTHER" id="PTHR38767">
    <property type="entry name" value="DNA POLYMERASE III SUBUNIT CHI"/>
    <property type="match status" value="1"/>
</dbReference>
<dbReference type="EMBL" id="UAVL01000011">
    <property type="protein sequence ID" value="SQA63350.1"/>
    <property type="molecule type" value="Genomic_DNA"/>
</dbReference>
<dbReference type="EC" id="2.7.7.7" evidence="1"/>
<dbReference type="InterPro" id="IPR007459">
    <property type="entry name" value="DNA_pol3_chi"/>
</dbReference>
<dbReference type="InterPro" id="IPR036768">
    <property type="entry name" value="PolIII_chi_sf"/>
</dbReference>
<protein>
    <submittedName>
        <fullName evidence="1">DNA polymerase III subunit chi</fullName>
        <ecNumber evidence="1">2.7.7.7</ecNumber>
    </submittedName>
</protein>
<comment type="caution">
    <text evidence="1">The sequence shown here is derived from an EMBL/GenBank/DDBJ whole genome shotgun (WGS) entry which is preliminary data.</text>
</comment>
<reference evidence="1 2" key="1">
    <citation type="submission" date="2018-06" db="EMBL/GenBank/DDBJ databases">
        <authorList>
            <consortium name="Pathogen Informatics"/>
            <person name="Doyle S."/>
        </authorList>
    </citation>
    <scope>NUCLEOTIDE SEQUENCE [LARGE SCALE GENOMIC DNA]</scope>
    <source>
        <strain evidence="1 2">NCTC11967</strain>
    </source>
</reference>
<dbReference type="GO" id="GO:0032298">
    <property type="term" value="P:positive regulation of DNA-templated DNA replication initiation"/>
    <property type="evidence" value="ECO:0007669"/>
    <property type="project" value="TreeGrafter"/>
</dbReference>
<dbReference type="GO" id="GO:0003677">
    <property type="term" value="F:DNA binding"/>
    <property type="evidence" value="ECO:0007669"/>
    <property type="project" value="InterPro"/>
</dbReference>